<dbReference type="Proteomes" id="UP000186551">
    <property type="component" value="Unassembled WGS sequence"/>
</dbReference>
<proteinExistence type="predicted"/>
<protein>
    <submittedName>
        <fullName evidence="4">UDP-2,4-diacetamido-2,4, 6-trideoxy-beta-L-altropyranose hydrolase</fullName>
    </submittedName>
</protein>
<gene>
    <name evidence="4" type="ORF">A3841_09635</name>
</gene>
<organism evidence="4 5">
    <name type="scientific">Pontibacter flavimaris</name>
    <dbReference type="NCBI Taxonomy" id="1797110"/>
    <lineage>
        <taxon>Bacteria</taxon>
        <taxon>Pseudomonadati</taxon>
        <taxon>Bacteroidota</taxon>
        <taxon>Cytophagia</taxon>
        <taxon>Cytophagales</taxon>
        <taxon>Hymenobacteraceae</taxon>
        <taxon>Pontibacter</taxon>
    </lineage>
</organism>
<accession>A0A1Q5PGF1</accession>
<evidence type="ECO:0000259" key="3">
    <source>
        <dbReference type="PROSITE" id="PS51186"/>
    </source>
</evidence>
<reference evidence="4 5" key="1">
    <citation type="submission" date="2016-03" db="EMBL/GenBank/DDBJ databases">
        <title>Genome sequence of Pontibacter sp. nov., of the family cytophagaceae, isolated from marine sediment of the Yellow Sea, China.</title>
        <authorList>
            <person name="Zhang G."/>
            <person name="Zhang R."/>
        </authorList>
    </citation>
    <scope>NUCLEOTIDE SEQUENCE [LARGE SCALE GENOMIC DNA]</scope>
    <source>
        <strain evidence="4 5">S10-8</strain>
    </source>
</reference>
<dbReference type="PROSITE" id="PS51186">
    <property type="entry name" value="GNAT"/>
    <property type="match status" value="1"/>
</dbReference>
<dbReference type="AlphaFoldDB" id="A0A1Q5PGF1"/>
<keyword evidence="4" id="KW-0378">Hydrolase</keyword>
<evidence type="ECO:0000313" key="4">
    <source>
        <dbReference type="EMBL" id="OKL41320.1"/>
    </source>
</evidence>
<dbReference type="OrthoDB" id="6290225at2"/>
<evidence type="ECO:0000256" key="2">
    <source>
        <dbReference type="PIRSR" id="PIRSR620023-2"/>
    </source>
</evidence>
<dbReference type="GO" id="GO:0016787">
    <property type="term" value="F:hydrolase activity"/>
    <property type="evidence" value="ECO:0007669"/>
    <property type="project" value="UniProtKB-KW"/>
</dbReference>
<evidence type="ECO:0000256" key="1">
    <source>
        <dbReference type="PIRSR" id="PIRSR620023-1"/>
    </source>
</evidence>
<dbReference type="InterPro" id="IPR020023">
    <property type="entry name" value="PseG"/>
</dbReference>
<feature type="active site" description="Proton acceptor" evidence="1">
    <location>
        <position position="21"/>
    </location>
</feature>
<dbReference type="SUPFAM" id="SSF53756">
    <property type="entry name" value="UDP-Glycosyltransferase/glycogen phosphorylase"/>
    <property type="match status" value="1"/>
</dbReference>
<comment type="caution">
    <text evidence="4">The sequence shown here is derived from an EMBL/GenBank/DDBJ whole genome shotgun (WGS) entry which is preliminary data.</text>
</comment>
<feature type="binding site" evidence="2">
    <location>
        <position position="259"/>
    </location>
    <ligand>
        <name>substrate</name>
    </ligand>
</feature>
<feature type="domain" description="N-acetyltransferase" evidence="3">
    <location>
        <begin position="339"/>
        <end position="488"/>
    </location>
</feature>
<dbReference type="GO" id="GO:0016747">
    <property type="term" value="F:acyltransferase activity, transferring groups other than amino-acyl groups"/>
    <property type="evidence" value="ECO:0007669"/>
    <property type="project" value="InterPro"/>
</dbReference>
<dbReference type="Gene3D" id="3.40.50.11190">
    <property type="match status" value="1"/>
</dbReference>
<dbReference type="InterPro" id="IPR000182">
    <property type="entry name" value="GNAT_dom"/>
</dbReference>
<dbReference type="Gene3D" id="3.40.50.2000">
    <property type="entry name" value="Glycogen Phosphorylase B"/>
    <property type="match status" value="1"/>
</dbReference>
<dbReference type="EMBL" id="LVWA01000003">
    <property type="protein sequence ID" value="OKL41320.1"/>
    <property type="molecule type" value="Genomic_DNA"/>
</dbReference>
<keyword evidence="5" id="KW-1185">Reference proteome</keyword>
<dbReference type="RefSeq" id="WP_073850735.1">
    <property type="nucleotide sequence ID" value="NZ_LVWA01000003.1"/>
</dbReference>
<evidence type="ECO:0000313" key="5">
    <source>
        <dbReference type="Proteomes" id="UP000186551"/>
    </source>
</evidence>
<dbReference type="NCBIfam" id="TIGR03590">
    <property type="entry name" value="PseG"/>
    <property type="match status" value="1"/>
</dbReference>
<sequence>MEGKTRIIFRADGNSQIGLGHVVRSLALAEMLRHDFECVFAIQAPAPELQQQIRQTCEGVIILPTCHHSEERFIHELDAYIAEDVLVVLDGYGFNTAYQQSIKRKGCPLFCIDDIHRYTFVADAVLNQAGGVESATYKTAPYTKLLLGPKYALLRPPFLQAATQERTFPTGEVRVFLNLGGADPQNHTLRIARELQRIQRINKVELIVGSAYQHLPDLQNWLQQNPTCRLHQNLSAEEMCRLMHDCGIAITSASGVAYEYASVGGLLFILQTADNQEGLYTFLTQNGLAQKYEQLPQSINDELPSAFEQIVANQRQHFDGKSGERLREVFRNMALAASLSMREATADDLLLLYDWANDPVVRKQSFNPNPILLESHTRWLYTKLEDKQAKLYIAEAAGVPVAHIRFELRDGKAIISYLIGSDFRGKGLGHVILQKGVAILLQQNPALELVEGLVQKENKASVRAFEKAGFSYGTPDPKFPQAHRFELRPQSIK</sequence>
<feature type="binding site" evidence="2">
    <location>
        <position position="155"/>
    </location>
    <ligand>
        <name>substrate</name>
    </ligand>
</feature>
<dbReference type="Pfam" id="PF13302">
    <property type="entry name" value="Acetyltransf_3"/>
    <property type="match status" value="1"/>
</dbReference>
<name>A0A1Q5PGF1_9BACT</name>
<dbReference type="STRING" id="1797110.A3841_09635"/>
<dbReference type="SUPFAM" id="SSF55729">
    <property type="entry name" value="Acyl-CoA N-acyltransferases (Nat)"/>
    <property type="match status" value="1"/>
</dbReference>
<dbReference type="InterPro" id="IPR016181">
    <property type="entry name" value="Acyl_CoA_acyltransferase"/>
</dbReference>
<dbReference type="Gene3D" id="3.40.630.30">
    <property type="match status" value="1"/>
</dbReference>